<dbReference type="RefSeq" id="WP_341743234.1">
    <property type="nucleotide sequence ID" value="NZ_CP151406.1"/>
</dbReference>
<feature type="domain" description="Nucleotidyltransferase-like" evidence="1">
    <location>
        <begin position="106"/>
        <end position="305"/>
    </location>
</feature>
<proteinExistence type="predicted"/>
<protein>
    <submittedName>
        <fullName evidence="2">GSU2403 family nucleotidyltransferase fold protein</fullName>
    </submittedName>
</protein>
<organism evidence="2 3">
    <name type="scientific">Azonexus hydrophilus</name>
    <dbReference type="NCBI Taxonomy" id="418702"/>
    <lineage>
        <taxon>Bacteria</taxon>
        <taxon>Pseudomonadati</taxon>
        <taxon>Pseudomonadota</taxon>
        <taxon>Betaproteobacteria</taxon>
        <taxon>Rhodocyclales</taxon>
        <taxon>Azonexaceae</taxon>
        <taxon>Azonexus</taxon>
    </lineage>
</organism>
<sequence length="342" mass="37194">MLITPLYRPQELAFLTQYAELKERSLQAGPLLPGTPGTLYLRRGSGSGYWYRVYYSVPGKQSETLVCREDDTAGRDAMQDRIDFASWSAKQVSALRKLGFQVADKAVARVLVELHKLGAFEAGLVLVGTLAYMAWLNEFGAIAVSARTQDIDLARRQTLKLAAPLEFLKTLQATGLPFAEVPGFPSTQSSTSVKLPGVQGLRVDILAPGAPLGHIIQIPELSWAAQAIPHYDYLLADPVPATLLAGGHCIPLHLPEASRLVWHKLYAAANRRGFPEKAAKDRLQAATLAAVLAETEPENLTSAFDAAPEEVKRAAALQSGALEKLLARHEACHALIRECVKR</sequence>
<reference evidence="2 3" key="1">
    <citation type="submission" date="2024-04" db="EMBL/GenBank/DDBJ databases">
        <title>Dissimilatory iodate-reducing microorganisms contribute to the enrichment of iodine in groundwater.</title>
        <authorList>
            <person name="Jiang Z."/>
        </authorList>
    </citation>
    <scope>NUCLEOTIDE SEQUENCE [LARGE SCALE GENOMIC DNA]</scope>
    <source>
        <strain evidence="2 3">NCP973</strain>
    </source>
</reference>
<dbReference type="EMBL" id="CP151406">
    <property type="protein sequence ID" value="WZJ20559.1"/>
    <property type="molecule type" value="Genomic_DNA"/>
</dbReference>
<dbReference type="Proteomes" id="UP001479520">
    <property type="component" value="Chromosome"/>
</dbReference>
<dbReference type="InterPro" id="IPR058575">
    <property type="entry name" value="NTP_transf_8_dom"/>
</dbReference>
<keyword evidence="3" id="KW-1185">Reference proteome</keyword>
<evidence type="ECO:0000259" key="1">
    <source>
        <dbReference type="Pfam" id="PF12281"/>
    </source>
</evidence>
<gene>
    <name evidence="2" type="ORF">AADV58_11400</name>
</gene>
<evidence type="ECO:0000313" key="2">
    <source>
        <dbReference type="EMBL" id="WZJ20559.1"/>
    </source>
</evidence>
<name>A0ABZ2XFF9_9RHOO</name>
<accession>A0ABZ2XFF9</accession>
<evidence type="ECO:0000313" key="3">
    <source>
        <dbReference type="Proteomes" id="UP001479520"/>
    </source>
</evidence>
<dbReference type="Pfam" id="PF12281">
    <property type="entry name" value="NTP_transf_8"/>
    <property type="match status" value="1"/>
</dbReference>